<evidence type="ECO:0000259" key="2">
    <source>
        <dbReference type="Pfam" id="PF07589"/>
    </source>
</evidence>
<evidence type="ECO:0000313" key="3">
    <source>
        <dbReference type="EMBL" id="BCS98766.1"/>
    </source>
</evidence>
<organism evidence="3 4">
    <name type="scientific">Desulfoluna limicola</name>
    <dbReference type="NCBI Taxonomy" id="2810562"/>
    <lineage>
        <taxon>Bacteria</taxon>
        <taxon>Pseudomonadati</taxon>
        <taxon>Thermodesulfobacteriota</taxon>
        <taxon>Desulfobacteria</taxon>
        <taxon>Desulfobacterales</taxon>
        <taxon>Desulfolunaceae</taxon>
        <taxon>Desulfoluna</taxon>
    </lineage>
</organism>
<keyword evidence="4" id="KW-1185">Reference proteome</keyword>
<dbReference type="InterPro" id="IPR008965">
    <property type="entry name" value="CBM2/CBM3_carb-bd_dom_sf"/>
</dbReference>
<reference evidence="3 4" key="1">
    <citation type="submission" date="2021-02" db="EMBL/GenBank/DDBJ databases">
        <title>Complete genome of Desulfoluna sp. strain ASN36.</title>
        <authorList>
            <person name="Takahashi A."/>
            <person name="Kojima H."/>
            <person name="Fukui M."/>
        </authorList>
    </citation>
    <scope>NUCLEOTIDE SEQUENCE [LARGE SCALE GENOMIC DNA]</scope>
    <source>
        <strain evidence="3 4">ASN36</strain>
    </source>
</reference>
<evidence type="ECO:0000313" key="4">
    <source>
        <dbReference type="Proteomes" id="UP001320148"/>
    </source>
</evidence>
<dbReference type="SUPFAM" id="SSF49384">
    <property type="entry name" value="Carbohydrate-binding domain"/>
    <property type="match status" value="1"/>
</dbReference>
<dbReference type="InterPro" id="IPR013424">
    <property type="entry name" value="Ice-binding_C"/>
</dbReference>
<proteinExistence type="predicted"/>
<evidence type="ECO:0000256" key="1">
    <source>
        <dbReference type="SAM" id="SignalP"/>
    </source>
</evidence>
<feature type="signal peptide" evidence="1">
    <location>
        <begin position="1"/>
        <end position="26"/>
    </location>
</feature>
<sequence length="196" mass="21058">MKKIKNCLLPFIMAMGLLCFTGTGHAVSVHLDLSTSDICVGDTFELNVRATASESDSDILNFGFDVDDPADAFSLGTVTVNSYFDDYSSIFLTTDVAGVAFPSAFVPYGEDILLATLRFTALYEGSHSLGILSDNEVYEGIGWEWRDGIDWESIGCSMMVDVTDCPGPAPVPEPATMFLLGSGLLGLVGSRKKMKP</sequence>
<gene>
    <name evidence="3" type="ORF">DSLASN_43980</name>
</gene>
<accession>A0ABM7PNV1</accession>
<protein>
    <recommendedName>
        <fullName evidence="2">Ice-binding protein C-terminal domain-containing protein</fullName>
    </recommendedName>
</protein>
<dbReference type="EMBL" id="AP024488">
    <property type="protein sequence ID" value="BCS98766.1"/>
    <property type="molecule type" value="Genomic_DNA"/>
</dbReference>
<feature type="chain" id="PRO_5046097484" description="Ice-binding protein C-terminal domain-containing protein" evidence="1">
    <location>
        <begin position="27"/>
        <end position="196"/>
    </location>
</feature>
<keyword evidence="1" id="KW-0732">Signal</keyword>
<dbReference type="RefSeq" id="WP_236890139.1">
    <property type="nucleotide sequence ID" value="NZ_AP024488.1"/>
</dbReference>
<name>A0ABM7PNV1_9BACT</name>
<dbReference type="Pfam" id="PF07589">
    <property type="entry name" value="PEP-CTERM"/>
    <property type="match status" value="1"/>
</dbReference>
<dbReference type="Proteomes" id="UP001320148">
    <property type="component" value="Chromosome"/>
</dbReference>
<feature type="domain" description="Ice-binding protein C-terminal" evidence="2">
    <location>
        <begin position="170"/>
        <end position="192"/>
    </location>
</feature>
<dbReference type="NCBIfam" id="TIGR02595">
    <property type="entry name" value="PEP_CTERM"/>
    <property type="match status" value="1"/>
</dbReference>